<proteinExistence type="predicted"/>
<dbReference type="Proteomes" id="UP000007754">
    <property type="component" value="Chromosome 1"/>
</dbReference>
<evidence type="ECO:0000313" key="2">
    <source>
        <dbReference type="Proteomes" id="UP000007754"/>
    </source>
</evidence>
<name>A0A674G9R5_TAEGU</name>
<dbReference type="AlphaFoldDB" id="A0A674G9R5"/>
<keyword evidence="2" id="KW-1185">Reference proteome</keyword>
<reference evidence="1" key="3">
    <citation type="submission" date="2025-09" db="UniProtKB">
        <authorList>
            <consortium name="Ensembl"/>
        </authorList>
    </citation>
    <scope>IDENTIFICATION</scope>
</reference>
<dbReference type="InParanoid" id="A0A674G9R5"/>
<organism evidence="1 2">
    <name type="scientific">Taeniopygia guttata</name>
    <name type="common">Zebra finch</name>
    <name type="synonym">Poephila guttata</name>
    <dbReference type="NCBI Taxonomy" id="59729"/>
    <lineage>
        <taxon>Eukaryota</taxon>
        <taxon>Metazoa</taxon>
        <taxon>Chordata</taxon>
        <taxon>Craniata</taxon>
        <taxon>Vertebrata</taxon>
        <taxon>Euteleostomi</taxon>
        <taxon>Archelosauria</taxon>
        <taxon>Archosauria</taxon>
        <taxon>Dinosauria</taxon>
        <taxon>Saurischia</taxon>
        <taxon>Theropoda</taxon>
        <taxon>Coelurosauria</taxon>
        <taxon>Aves</taxon>
        <taxon>Neognathae</taxon>
        <taxon>Neoaves</taxon>
        <taxon>Telluraves</taxon>
        <taxon>Australaves</taxon>
        <taxon>Passeriformes</taxon>
        <taxon>Passeroidea</taxon>
        <taxon>Estrildidae</taxon>
        <taxon>Estrildinae</taxon>
        <taxon>Taeniopygia</taxon>
    </lineage>
</organism>
<sequence>MEAGTPSPACVPPLPSFPAAPVPTSQVTLPGHFRGMSNLMALPR</sequence>
<dbReference type="Ensembl" id="ENSTGUT00000044559.1">
    <property type="protein sequence ID" value="ENSTGUP00000019294.1"/>
    <property type="gene ID" value="ENSTGUG00000024054.1"/>
</dbReference>
<accession>A0A674G9R5</accession>
<reference evidence="1 2" key="1">
    <citation type="journal article" date="2010" name="Nature">
        <title>The genome of a songbird.</title>
        <authorList>
            <person name="Warren W.C."/>
            <person name="Clayton D.F."/>
            <person name="Ellegren H."/>
            <person name="Arnold A.P."/>
            <person name="Hillier L.W."/>
            <person name="Kunstner A."/>
            <person name="Searle S."/>
            <person name="White S."/>
            <person name="Vilella A.J."/>
            <person name="Fairley S."/>
            <person name="Heger A."/>
            <person name="Kong L."/>
            <person name="Ponting C.P."/>
            <person name="Jarvis E.D."/>
            <person name="Mello C.V."/>
            <person name="Minx P."/>
            <person name="Lovell P."/>
            <person name="Velho T.A."/>
            <person name="Ferris M."/>
            <person name="Balakrishnan C.N."/>
            <person name="Sinha S."/>
            <person name="Blatti C."/>
            <person name="London S.E."/>
            <person name="Li Y."/>
            <person name="Lin Y.C."/>
            <person name="George J."/>
            <person name="Sweedler J."/>
            <person name="Southey B."/>
            <person name="Gunaratne P."/>
            <person name="Watson M."/>
            <person name="Nam K."/>
            <person name="Backstrom N."/>
            <person name="Smeds L."/>
            <person name="Nabholz B."/>
            <person name="Itoh Y."/>
            <person name="Whitney O."/>
            <person name="Pfenning A.R."/>
            <person name="Howard J."/>
            <person name="Volker M."/>
            <person name="Skinner B.M."/>
            <person name="Griffin D.K."/>
            <person name="Ye L."/>
            <person name="McLaren W.M."/>
            <person name="Flicek P."/>
            <person name="Quesada V."/>
            <person name="Velasco G."/>
            <person name="Lopez-Otin C."/>
            <person name="Puente X.S."/>
            <person name="Olender T."/>
            <person name="Lancet D."/>
            <person name="Smit A.F."/>
            <person name="Hubley R."/>
            <person name="Konkel M.K."/>
            <person name="Walker J.A."/>
            <person name="Batzer M.A."/>
            <person name="Gu W."/>
            <person name="Pollock D.D."/>
            <person name="Chen L."/>
            <person name="Cheng Z."/>
            <person name="Eichler E.E."/>
            <person name="Stapley J."/>
            <person name="Slate J."/>
            <person name="Ekblom R."/>
            <person name="Birkhead T."/>
            <person name="Burke T."/>
            <person name="Burt D."/>
            <person name="Scharff C."/>
            <person name="Adam I."/>
            <person name="Richard H."/>
            <person name="Sultan M."/>
            <person name="Soldatov A."/>
            <person name="Lehrach H."/>
            <person name="Edwards S.V."/>
            <person name="Yang S.P."/>
            <person name="Li X."/>
            <person name="Graves T."/>
            <person name="Fulton L."/>
            <person name="Nelson J."/>
            <person name="Chinwalla A."/>
            <person name="Hou S."/>
            <person name="Mardis E.R."/>
            <person name="Wilson R.K."/>
        </authorList>
    </citation>
    <scope>NUCLEOTIDE SEQUENCE [LARGE SCALE GENOMIC DNA]</scope>
</reference>
<reference evidence="1" key="2">
    <citation type="submission" date="2025-08" db="UniProtKB">
        <authorList>
            <consortium name="Ensembl"/>
        </authorList>
    </citation>
    <scope>IDENTIFICATION</scope>
</reference>
<evidence type="ECO:0000313" key="1">
    <source>
        <dbReference type="Ensembl" id="ENSTGUP00000019294.1"/>
    </source>
</evidence>
<protein>
    <submittedName>
        <fullName evidence="1">Uncharacterized protein</fullName>
    </submittedName>
</protein>